<comment type="caution">
    <text evidence="4">The sequence shown here is derived from an EMBL/GenBank/DDBJ whole genome shotgun (WGS) entry which is preliminary data.</text>
</comment>
<name>A0A6L2J7Q1_TANCI</name>
<protein>
    <submittedName>
        <fullName evidence="4">RNA-directed DNA polymerase, eukaryota, reverse transcriptase zinc-binding domain protein</fullName>
    </submittedName>
</protein>
<feature type="domain" description="Reverse transcriptase zinc-binding" evidence="3">
    <location>
        <begin position="63"/>
        <end position="131"/>
    </location>
</feature>
<feature type="domain" description="Reverse transcriptase Ty1/copia-type" evidence="2">
    <location>
        <begin position="378"/>
        <end position="428"/>
    </location>
</feature>
<dbReference type="EMBL" id="BKCJ010000410">
    <property type="protein sequence ID" value="GEU32941.1"/>
    <property type="molecule type" value="Genomic_DNA"/>
</dbReference>
<dbReference type="InterPro" id="IPR026960">
    <property type="entry name" value="RVT-Znf"/>
</dbReference>
<evidence type="ECO:0000256" key="1">
    <source>
        <dbReference type="SAM" id="MobiDB-lite"/>
    </source>
</evidence>
<dbReference type="GO" id="GO:0003964">
    <property type="term" value="F:RNA-directed DNA polymerase activity"/>
    <property type="evidence" value="ECO:0007669"/>
    <property type="project" value="UniProtKB-KW"/>
</dbReference>
<dbReference type="Pfam" id="PF13966">
    <property type="entry name" value="zf-RVT"/>
    <property type="match status" value="1"/>
</dbReference>
<dbReference type="PANTHER" id="PTHR11439:SF495">
    <property type="entry name" value="REVERSE TRANSCRIPTASE, RNA-DEPENDENT DNA POLYMERASE-RELATED"/>
    <property type="match status" value="1"/>
</dbReference>
<dbReference type="Pfam" id="PF07727">
    <property type="entry name" value="RVT_2"/>
    <property type="match status" value="1"/>
</dbReference>
<organism evidence="4">
    <name type="scientific">Tanacetum cinerariifolium</name>
    <name type="common">Dalmatian daisy</name>
    <name type="synonym">Chrysanthemum cinerariifolium</name>
    <dbReference type="NCBI Taxonomy" id="118510"/>
    <lineage>
        <taxon>Eukaryota</taxon>
        <taxon>Viridiplantae</taxon>
        <taxon>Streptophyta</taxon>
        <taxon>Embryophyta</taxon>
        <taxon>Tracheophyta</taxon>
        <taxon>Spermatophyta</taxon>
        <taxon>Magnoliopsida</taxon>
        <taxon>eudicotyledons</taxon>
        <taxon>Gunneridae</taxon>
        <taxon>Pentapetalae</taxon>
        <taxon>asterids</taxon>
        <taxon>campanulids</taxon>
        <taxon>Asterales</taxon>
        <taxon>Asteraceae</taxon>
        <taxon>Asteroideae</taxon>
        <taxon>Anthemideae</taxon>
        <taxon>Anthemidinae</taxon>
        <taxon>Tanacetum</taxon>
    </lineage>
</organism>
<dbReference type="AlphaFoldDB" id="A0A6L2J7Q1"/>
<gene>
    <name evidence="4" type="ORF">Tci_004919</name>
</gene>
<evidence type="ECO:0000313" key="4">
    <source>
        <dbReference type="EMBL" id="GEU32941.1"/>
    </source>
</evidence>
<keyword evidence="4" id="KW-0808">Transferase</keyword>
<feature type="region of interest" description="Disordered" evidence="1">
    <location>
        <begin position="1"/>
        <end position="24"/>
    </location>
</feature>
<evidence type="ECO:0000259" key="2">
    <source>
        <dbReference type="Pfam" id="PF07727"/>
    </source>
</evidence>
<keyword evidence="4" id="KW-0548">Nucleotidyltransferase</keyword>
<evidence type="ECO:0000259" key="3">
    <source>
        <dbReference type="Pfam" id="PF13966"/>
    </source>
</evidence>
<feature type="compositionally biased region" description="Basic and acidic residues" evidence="1">
    <location>
        <begin position="1"/>
        <end position="10"/>
    </location>
</feature>
<reference evidence="4" key="1">
    <citation type="journal article" date="2019" name="Sci. Rep.">
        <title>Draft genome of Tanacetum cinerariifolium, the natural source of mosquito coil.</title>
        <authorList>
            <person name="Yamashiro T."/>
            <person name="Shiraishi A."/>
            <person name="Satake H."/>
            <person name="Nakayama K."/>
        </authorList>
    </citation>
    <scope>NUCLEOTIDE SEQUENCE</scope>
</reference>
<dbReference type="PANTHER" id="PTHR11439">
    <property type="entry name" value="GAG-POL-RELATED RETROTRANSPOSON"/>
    <property type="match status" value="1"/>
</dbReference>
<keyword evidence="4" id="KW-0695">RNA-directed DNA polymerase</keyword>
<accession>A0A6L2J7Q1</accession>
<proteinExistence type="predicted"/>
<sequence>MKQREKESRSSEIASTVEKTRSPKKPSYLVPLSYSWQYTLDASNTLSVRSMNKCIDLAILPFSSDKVSWNKTLPFKVNIHSWRLWMDRLPTRYNIVLRGIDLDSVRCPLCDGDIETSQHLFVDCPVACDMWKFISGWWGLTSYPNNLSSLLSWPDSVNFNKPTKLCFDNVIQTANWVFWRYINCVCFDPKPPRKDTLGEQGNVLSHSWISNRSRNSHPNWIEWVYDPITFYDSQIPNLEDTIKLRSTGIFPSAYNDESDTFTFLIYSVGVEDDFNNIESSTVFSPIPTHRVYIDHPKDQILGDPRSAVQTRGMAKKSSGAHALMEPKKVAQALDDESWVEAIQDELLNKKDKMGIVVRNKARLVAQGHIQEEGIDYDEMDVKSAFLYGTIEEEVYVIQPPGFIDLQFPNKLYKVEKALYGLLQAPRSCTSIETQKPLVKDEEAVDMDVHLYRSMIGSLMYLTASRPDIMFAIFRYLKGQPKLGLWHPRDSPFDLEAYSDSDYARANLDRKSTTGEYVAAANYYGQFLWI</sequence>
<dbReference type="InterPro" id="IPR013103">
    <property type="entry name" value="RVT_2"/>
</dbReference>